<sequence length="127" mass="14566">MPIFTLDAADWHRSLAYTHTHDKYQLNADINANILRKLHQKPTNACTKQHNSNAMQATVYKAVIFRSLNKVNTSYGFFSSTDVWNFKLKNDGRLLLAAANNVMKRSTFPNTYKYFDSQIKGIADALY</sequence>
<dbReference type="Proteomes" id="UP000092445">
    <property type="component" value="Unassembled WGS sequence"/>
</dbReference>
<organism evidence="1 2">
    <name type="scientific">Glossina pallidipes</name>
    <name type="common">Tsetse fly</name>
    <dbReference type="NCBI Taxonomy" id="7398"/>
    <lineage>
        <taxon>Eukaryota</taxon>
        <taxon>Metazoa</taxon>
        <taxon>Ecdysozoa</taxon>
        <taxon>Arthropoda</taxon>
        <taxon>Hexapoda</taxon>
        <taxon>Insecta</taxon>
        <taxon>Pterygota</taxon>
        <taxon>Neoptera</taxon>
        <taxon>Endopterygota</taxon>
        <taxon>Diptera</taxon>
        <taxon>Brachycera</taxon>
        <taxon>Muscomorpha</taxon>
        <taxon>Hippoboscoidea</taxon>
        <taxon>Glossinidae</taxon>
        <taxon>Glossina</taxon>
    </lineage>
</organism>
<dbReference type="VEuPathDB" id="VectorBase:GPAI038247"/>
<dbReference type="EnsemblMetazoa" id="GPAI038247-RA">
    <property type="protein sequence ID" value="GPAI038247-PA"/>
    <property type="gene ID" value="GPAI038247"/>
</dbReference>
<reference evidence="1" key="2">
    <citation type="submission" date="2020-05" db="UniProtKB">
        <authorList>
            <consortium name="EnsemblMetazoa"/>
        </authorList>
    </citation>
    <scope>IDENTIFICATION</scope>
    <source>
        <strain evidence="1">IAEA</strain>
    </source>
</reference>
<evidence type="ECO:0000313" key="1">
    <source>
        <dbReference type="EnsemblMetazoa" id="GPAI038247-PA"/>
    </source>
</evidence>
<accession>A0A1B0A960</accession>
<dbReference type="AlphaFoldDB" id="A0A1B0A960"/>
<keyword evidence="2" id="KW-1185">Reference proteome</keyword>
<reference evidence="2" key="1">
    <citation type="submission" date="2014-03" db="EMBL/GenBank/DDBJ databases">
        <authorList>
            <person name="Aksoy S."/>
            <person name="Warren W."/>
            <person name="Wilson R.K."/>
        </authorList>
    </citation>
    <scope>NUCLEOTIDE SEQUENCE [LARGE SCALE GENOMIC DNA]</scope>
    <source>
        <strain evidence="2">IAEA</strain>
    </source>
</reference>
<protein>
    <submittedName>
        <fullName evidence="1">Uncharacterized protein</fullName>
    </submittedName>
</protein>
<name>A0A1B0A960_GLOPL</name>
<evidence type="ECO:0000313" key="2">
    <source>
        <dbReference type="Proteomes" id="UP000092445"/>
    </source>
</evidence>
<proteinExistence type="predicted"/>